<evidence type="ECO:0000313" key="3">
    <source>
        <dbReference type="Proteomes" id="UP000257109"/>
    </source>
</evidence>
<dbReference type="Proteomes" id="UP000257109">
    <property type="component" value="Unassembled WGS sequence"/>
</dbReference>
<feature type="region of interest" description="Disordered" evidence="1">
    <location>
        <begin position="115"/>
        <end position="139"/>
    </location>
</feature>
<evidence type="ECO:0008006" key="4">
    <source>
        <dbReference type="Google" id="ProtNLM"/>
    </source>
</evidence>
<feature type="compositionally biased region" description="Basic and acidic residues" evidence="1">
    <location>
        <begin position="122"/>
        <end position="139"/>
    </location>
</feature>
<organism evidence="2 3">
    <name type="scientific">Mucuna pruriens</name>
    <name type="common">Velvet bean</name>
    <name type="synonym">Dolichos pruriens</name>
    <dbReference type="NCBI Taxonomy" id="157652"/>
    <lineage>
        <taxon>Eukaryota</taxon>
        <taxon>Viridiplantae</taxon>
        <taxon>Streptophyta</taxon>
        <taxon>Embryophyta</taxon>
        <taxon>Tracheophyta</taxon>
        <taxon>Spermatophyta</taxon>
        <taxon>Magnoliopsida</taxon>
        <taxon>eudicotyledons</taxon>
        <taxon>Gunneridae</taxon>
        <taxon>Pentapetalae</taxon>
        <taxon>rosids</taxon>
        <taxon>fabids</taxon>
        <taxon>Fabales</taxon>
        <taxon>Fabaceae</taxon>
        <taxon>Papilionoideae</taxon>
        <taxon>50 kb inversion clade</taxon>
        <taxon>NPAAA clade</taxon>
        <taxon>indigoferoid/millettioid clade</taxon>
        <taxon>Phaseoleae</taxon>
        <taxon>Mucuna</taxon>
    </lineage>
</organism>
<accession>A0A371FPV3</accession>
<reference evidence="2" key="1">
    <citation type="submission" date="2018-05" db="EMBL/GenBank/DDBJ databases">
        <title>Draft genome of Mucuna pruriens seed.</title>
        <authorList>
            <person name="Nnadi N.E."/>
            <person name="Vos R."/>
            <person name="Hasami M.H."/>
            <person name="Devisetty U.K."/>
            <person name="Aguiy J.C."/>
        </authorList>
    </citation>
    <scope>NUCLEOTIDE SEQUENCE [LARGE SCALE GENOMIC DNA]</scope>
    <source>
        <strain evidence="2">JCA_2017</strain>
    </source>
</reference>
<protein>
    <recommendedName>
        <fullName evidence="4">Mitochondrial protein</fullName>
    </recommendedName>
</protein>
<gene>
    <name evidence="2" type="ORF">CR513_39090</name>
</gene>
<evidence type="ECO:0000256" key="1">
    <source>
        <dbReference type="SAM" id="MobiDB-lite"/>
    </source>
</evidence>
<dbReference type="OrthoDB" id="128382at2759"/>
<dbReference type="AlphaFoldDB" id="A0A371FPV3"/>
<feature type="non-terminal residue" evidence="2">
    <location>
        <position position="1"/>
    </location>
</feature>
<sequence length="139" mass="16394">MKDHGIIHELTYINTLQQNEVVKQENHHLLKVAKALLFQMCVAIIYSHSLNRGDDEIERLTLKERLEIHFRMKELGKLKYFLRIDVVYSRNDIFISQTKYVLDLLKETGKLGRKTTGMPIEQNHKIKSKESPLVEKSQY</sequence>
<keyword evidence="3" id="KW-1185">Reference proteome</keyword>
<name>A0A371FPV3_MUCPR</name>
<comment type="caution">
    <text evidence="2">The sequence shown here is derived from an EMBL/GenBank/DDBJ whole genome shotgun (WGS) entry which is preliminary data.</text>
</comment>
<evidence type="ECO:0000313" key="2">
    <source>
        <dbReference type="EMBL" id="RDX80367.1"/>
    </source>
</evidence>
<proteinExistence type="predicted"/>
<dbReference type="EMBL" id="QJKJ01008244">
    <property type="protein sequence ID" value="RDX80367.1"/>
    <property type="molecule type" value="Genomic_DNA"/>
</dbReference>